<evidence type="ECO:0000256" key="1">
    <source>
        <dbReference type="SAM" id="Phobius"/>
    </source>
</evidence>
<feature type="transmembrane region" description="Helical" evidence="1">
    <location>
        <begin position="15"/>
        <end position="48"/>
    </location>
</feature>
<comment type="caution">
    <text evidence="2">The sequence shown here is derived from an EMBL/GenBank/DDBJ whole genome shotgun (WGS) entry which is preliminary data.</text>
</comment>
<protein>
    <submittedName>
        <fullName evidence="2">DUF2273 domain-containing protein</fullName>
    </submittedName>
</protein>
<dbReference type="STRING" id="661089.ciss_15930"/>
<dbReference type="Pfam" id="PF10031">
    <property type="entry name" value="DUF2273"/>
    <property type="match status" value="1"/>
</dbReference>
<dbReference type="AlphaFoldDB" id="A0A1L8D3A6"/>
<keyword evidence="1" id="KW-1133">Transmembrane helix</keyword>
<keyword evidence="1" id="KW-0812">Transmembrane</keyword>
<gene>
    <name evidence="2" type="ORF">ciss_15930</name>
</gene>
<reference evidence="3" key="1">
    <citation type="submission" date="2016-12" db="EMBL/GenBank/DDBJ databases">
        <title>Draft Genome Sequences od Carboxydothermus pertinax and islandicus, Hydrogenogenic Carboxydotrophic Bacteria.</title>
        <authorList>
            <person name="Fukuyama Y."/>
            <person name="Ohmae K."/>
            <person name="Yoneda Y."/>
            <person name="Yoshida T."/>
            <person name="Sako Y."/>
        </authorList>
    </citation>
    <scope>NUCLEOTIDE SEQUENCE [LARGE SCALE GENOMIC DNA]</scope>
    <source>
        <strain evidence="3">SET</strain>
    </source>
</reference>
<sequence length="70" mass="8196">MEEWEVFFRKNRGKILGIVIGGGFGFLAIAFGFWKALFLAICLGLGYFIGKRLDEEQDFSRVWEKIFKER</sequence>
<accession>A0A1L8D3A6</accession>
<proteinExistence type="predicted"/>
<keyword evidence="1" id="KW-0472">Membrane</keyword>
<evidence type="ECO:0000313" key="3">
    <source>
        <dbReference type="Proteomes" id="UP000187338"/>
    </source>
</evidence>
<keyword evidence="3" id="KW-1185">Reference proteome</keyword>
<name>A0A1L8D3A6_9THEO</name>
<organism evidence="2 3">
    <name type="scientific">Carboxydothermus islandicus</name>
    <dbReference type="NCBI Taxonomy" id="661089"/>
    <lineage>
        <taxon>Bacteria</taxon>
        <taxon>Bacillati</taxon>
        <taxon>Bacillota</taxon>
        <taxon>Clostridia</taxon>
        <taxon>Thermoanaerobacterales</taxon>
        <taxon>Thermoanaerobacteraceae</taxon>
        <taxon>Carboxydothermus</taxon>
    </lineage>
</organism>
<dbReference type="Proteomes" id="UP000187338">
    <property type="component" value="Unassembled WGS sequence"/>
</dbReference>
<dbReference type="OrthoDB" id="1727295at2"/>
<evidence type="ECO:0000313" key="2">
    <source>
        <dbReference type="EMBL" id="GAV25660.1"/>
    </source>
</evidence>
<dbReference type="EMBL" id="BDJL01000055">
    <property type="protein sequence ID" value="GAV25660.1"/>
    <property type="molecule type" value="Genomic_DNA"/>
</dbReference>
<dbReference type="RefSeq" id="WP_075865807.1">
    <property type="nucleotide sequence ID" value="NZ_BDJL01000055.1"/>
</dbReference>
<dbReference type="InterPro" id="IPR018730">
    <property type="entry name" value="DUF2273"/>
</dbReference>